<feature type="domain" description="Radical SAM core" evidence="6">
    <location>
        <begin position="48"/>
        <end position="258"/>
    </location>
</feature>
<keyword evidence="4" id="KW-0411">Iron-sulfur</keyword>
<evidence type="ECO:0000256" key="3">
    <source>
        <dbReference type="ARBA" id="ARBA00023004"/>
    </source>
</evidence>
<organism evidence="7 8">
    <name type="scientific">Micromonospora zhanjiangensis</name>
    <dbReference type="NCBI Taxonomy" id="1522057"/>
    <lineage>
        <taxon>Bacteria</taxon>
        <taxon>Bacillati</taxon>
        <taxon>Actinomycetota</taxon>
        <taxon>Actinomycetes</taxon>
        <taxon>Micromonosporales</taxon>
        <taxon>Micromonosporaceae</taxon>
        <taxon>Micromonospora</taxon>
    </lineage>
</organism>
<dbReference type="PANTHER" id="PTHR11228">
    <property type="entry name" value="RADICAL SAM DOMAIN PROTEIN"/>
    <property type="match status" value="1"/>
</dbReference>
<dbReference type="Gene3D" id="3.20.20.70">
    <property type="entry name" value="Aldolase class I"/>
    <property type="match status" value="1"/>
</dbReference>
<dbReference type="PANTHER" id="PTHR11228:SF35">
    <property type="entry name" value="MOLYBDENUM COFACTOR BIOSYNTHESIS PROTEIN A-RELATED"/>
    <property type="match status" value="1"/>
</dbReference>
<keyword evidence="2" id="KW-0479">Metal-binding</keyword>
<evidence type="ECO:0000256" key="2">
    <source>
        <dbReference type="ARBA" id="ARBA00022723"/>
    </source>
</evidence>
<dbReference type="PROSITE" id="PS51918">
    <property type="entry name" value="RADICAL_SAM"/>
    <property type="match status" value="1"/>
</dbReference>
<dbReference type="Proteomes" id="UP001595868">
    <property type="component" value="Unassembled WGS sequence"/>
</dbReference>
<evidence type="ECO:0000256" key="4">
    <source>
        <dbReference type="ARBA" id="ARBA00023014"/>
    </source>
</evidence>
<dbReference type="EMBL" id="JBHSBN010000015">
    <property type="protein sequence ID" value="MFC4108446.1"/>
    <property type="molecule type" value="Genomic_DNA"/>
</dbReference>
<dbReference type="InterPro" id="IPR013785">
    <property type="entry name" value="Aldolase_TIM"/>
</dbReference>
<dbReference type="Pfam" id="PF04055">
    <property type="entry name" value="Radical_SAM"/>
    <property type="match status" value="1"/>
</dbReference>
<dbReference type="CDD" id="cd01335">
    <property type="entry name" value="Radical_SAM"/>
    <property type="match status" value="1"/>
</dbReference>
<keyword evidence="8" id="KW-1185">Reference proteome</keyword>
<keyword evidence="1" id="KW-0949">S-adenosyl-L-methionine</keyword>
<proteinExistence type="predicted"/>
<feature type="region of interest" description="Disordered" evidence="5">
    <location>
        <begin position="1"/>
        <end position="21"/>
    </location>
</feature>
<dbReference type="SUPFAM" id="SSF102114">
    <property type="entry name" value="Radical SAM enzymes"/>
    <property type="match status" value="1"/>
</dbReference>
<reference evidence="8" key="1">
    <citation type="journal article" date="2019" name="Int. J. Syst. Evol. Microbiol.">
        <title>The Global Catalogue of Microorganisms (GCM) 10K type strain sequencing project: providing services to taxonomists for standard genome sequencing and annotation.</title>
        <authorList>
            <consortium name="The Broad Institute Genomics Platform"/>
            <consortium name="The Broad Institute Genome Sequencing Center for Infectious Disease"/>
            <person name="Wu L."/>
            <person name="Ma J."/>
        </authorList>
    </citation>
    <scope>NUCLEOTIDE SEQUENCE [LARGE SCALE GENOMIC DNA]</scope>
    <source>
        <strain evidence="8">2902at01</strain>
    </source>
</reference>
<accession>A0ABV8KS44</accession>
<dbReference type="InterPro" id="IPR050377">
    <property type="entry name" value="Radical_SAM_PqqE_MftC-like"/>
</dbReference>
<keyword evidence="3" id="KW-0408">Iron</keyword>
<name>A0ABV8KS44_9ACTN</name>
<evidence type="ECO:0000313" key="8">
    <source>
        <dbReference type="Proteomes" id="UP001595868"/>
    </source>
</evidence>
<gene>
    <name evidence="7" type="ORF">ACFOX0_21240</name>
</gene>
<sequence>MADQVNSSRPGSMSAPARPSDRVDAGRWWDVAEASSDAVASEAAFVGRYCRGKIFLFVPNVCDAECRFCYVSPARVSTARLSAGVLRRTVDLMAELRHCGLREVRITGGEPFVFENLVDLVTALRTADLDYTVLTNGIRLPRAVPWLLATRPLKITVSVHSLRRADQVFGRPVMIEQTVAAIAALAAAGIGVSATVVCLPDVIAEIPETLARLYRAGVREYKLIHANDSRYRVGIETFRAVAERAREALPPDSRLRFSDTAETSCLLTRQGELSVALPRFEWSSCCATVGETSLGTATTRREFGRVTLALREQLSGIIGLPCSNQGFCPIALTELEK</sequence>
<feature type="compositionally biased region" description="Polar residues" evidence="5">
    <location>
        <begin position="1"/>
        <end position="11"/>
    </location>
</feature>
<comment type="caution">
    <text evidence="7">The sequence shown here is derived from an EMBL/GenBank/DDBJ whole genome shotgun (WGS) entry which is preliminary data.</text>
</comment>
<dbReference type="InterPro" id="IPR058240">
    <property type="entry name" value="rSAM_sf"/>
</dbReference>
<protein>
    <submittedName>
        <fullName evidence="7">Radical SAM protein</fullName>
    </submittedName>
</protein>
<dbReference type="InterPro" id="IPR007197">
    <property type="entry name" value="rSAM"/>
</dbReference>
<evidence type="ECO:0000313" key="7">
    <source>
        <dbReference type="EMBL" id="MFC4108446.1"/>
    </source>
</evidence>
<evidence type="ECO:0000256" key="1">
    <source>
        <dbReference type="ARBA" id="ARBA00022691"/>
    </source>
</evidence>
<dbReference type="SFLD" id="SFLDG01067">
    <property type="entry name" value="SPASM/twitch_domain_containing"/>
    <property type="match status" value="1"/>
</dbReference>
<evidence type="ECO:0000256" key="5">
    <source>
        <dbReference type="SAM" id="MobiDB-lite"/>
    </source>
</evidence>
<dbReference type="SFLD" id="SFLDS00029">
    <property type="entry name" value="Radical_SAM"/>
    <property type="match status" value="1"/>
</dbReference>
<evidence type="ECO:0000259" key="6">
    <source>
        <dbReference type="PROSITE" id="PS51918"/>
    </source>
</evidence>